<dbReference type="InterPro" id="IPR003165">
    <property type="entry name" value="Piwi"/>
</dbReference>
<dbReference type="Gene3D" id="3.40.50.2300">
    <property type="match status" value="1"/>
</dbReference>
<dbReference type="AlphaFoldDB" id="A0A443SD11"/>
<dbReference type="GO" id="GO:0030154">
    <property type="term" value="P:cell differentiation"/>
    <property type="evidence" value="ECO:0007669"/>
    <property type="project" value="UniProtKB-KW"/>
</dbReference>
<dbReference type="FunFam" id="3.30.420.10:FF:000014">
    <property type="entry name" value="Piwi-like RNA-mediated gene silencing 1"/>
    <property type="match status" value="1"/>
</dbReference>
<accession>A0A443SD11</accession>
<dbReference type="FunFam" id="2.170.260.10:FF:000003">
    <property type="entry name" value="Piwi-like RNA-mediated gene silencing 2"/>
    <property type="match status" value="1"/>
</dbReference>
<organism evidence="11 12">
    <name type="scientific">Leptotrombidium deliense</name>
    <dbReference type="NCBI Taxonomy" id="299467"/>
    <lineage>
        <taxon>Eukaryota</taxon>
        <taxon>Metazoa</taxon>
        <taxon>Ecdysozoa</taxon>
        <taxon>Arthropoda</taxon>
        <taxon>Chelicerata</taxon>
        <taxon>Arachnida</taxon>
        <taxon>Acari</taxon>
        <taxon>Acariformes</taxon>
        <taxon>Trombidiformes</taxon>
        <taxon>Prostigmata</taxon>
        <taxon>Anystina</taxon>
        <taxon>Parasitengona</taxon>
        <taxon>Trombiculoidea</taxon>
        <taxon>Trombiculidae</taxon>
        <taxon>Leptotrombidium</taxon>
    </lineage>
</organism>
<keyword evidence="3" id="KW-0963">Cytoplasm</keyword>
<dbReference type="SMART" id="SM00949">
    <property type="entry name" value="PAZ"/>
    <property type="match status" value="1"/>
</dbReference>
<dbReference type="Pfam" id="PF02170">
    <property type="entry name" value="PAZ"/>
    <property type="match status" value="1"/>
</dbReference>
<evidence type="ECO:0000256" key="8">
    <source>
        <dbReference type="SAM" id="MobiDB-lite"/>
    </source>
</evidence>
<dbReference type="CDD" id="cd04658">
    <property type="entry name" value="Piwi_piwi-like_Euk"/>
    <property type="match status" value="1"/>
</dbReference>
<dbReference type="VEuPathDB" id="VectorBase:LDEU006627"/>
<dbReference type="InterPro" id="IPR036085">
    <property type="entry name" value="PAZ_dom_sf"/>
</dbReference>
<feature type="domain" description="Piwi" evidence="10">
    <location>
        <begin position="517"/>
        <end position="810"/>
    </location>
</feature>
<comment type="similarity">
    <text evidence="7">Belongs to the argonaute family. Piwi subfamily.</text>
</comment>
<dbReference type="STRING" id="299467.A0A443SD11"/>
<evidence type="ECO:0000256" key="6">
    <source>
        <dbReference type="ARBA" id="ARBA00023158"/>
    </source>
</evidence>
<dbReference type="InterPro" id="IPR003100">
    <property type="entry name" value="PAZ_dom"/>
</dbReference>
<evidence type="ECO:0000256" key="2">
    <source>
        <dbReference type="ARBA" id="ARBA00022473"/>
    </source>
</evidence>
<dbReference type="EMBL" id="NCKV01003732">
    <property type="protein sequence ID" value="RWS25412.1"/>
    <property type="molecule type" value="Genomic_DNA"/>
</dbReference>
<evidence type="ECO:0000256" key="5">
    <source>
        <dbReference type="ARBA" id="ARBA00022884"/>
    </source>
</evidence>
<dbReference type="GO" id="GO:0003723">
    <property type="term" value="F:RNA binding"/>
    <property type="evidence" value="ECO:0007669"/>
    <property type="project" value="UniProtKB-KW"/>
</dbReference>
<sequence length="824" mass="94810">MAENGSKRLFGFGRARPSPCSSSESSISSAERSVTSDDDNEDEEEILGAALRGAGGYVVLKTIPKTVTQTSGAVGTPVQLLTNYFKLLLPNDSYVYQYHVTFEPNVDSPRMREILVRQHQNLFRNAYLFDGYSNLKSLTRLNASETVVTSSRTTDNQTIEITISYSGEINFEHLEMLRLYNTQMRRNLRHLQFVPVGRHYFASGSRVKIQQHKLQVWEGMLTAMNEHEGGILMVCDTIFKVLRTDTVRDSLLDVKKRRNSFQDEARKELGGRIVMTSYNNKLYKIDDIDFYKNPTYTFTRRNDEISIIDYYREQYNVEIEDHAQPLIQCLPNERQKRSGITEPILLVPELCVMTGLSESLANNRQVKQDLTNLTRVEPEMRVKNLKEFNRNLQTNTKVRQDMNAWNIKFDSNLVELTAKVLPSEQLNKSITFEQKKGDFSKEIRGKSMPTPVQFKEWGIIVPLTEKCIADDFLLTLRKVCEPLGVKIHKPPMIHFLKDSAISSFVNACKIVPKTYKIIVIIVPNNNEDRYNAIKRILCIDNPIHSQVIVARTLSKRQMLMSVCTKIGIQMAVKIGAEPWNLNIPPKSLMVVGYSTYRDSVRRREFVGGFVCSLNKNLSRYFSRTSHNKNREEMSNNFAANLGLGIQRYYSQNGALPDKVLIYRDGVSEGQIPHVYKTELKKIRDAIRNIDSNRTIKLTFIIVTKRVNARFFVREQQSKFRNPDPGTVVDTIVTRKKRYDFYMVSHSVRQGTVSPTMYNIIADESNWKPHQHHQLAYKLCHLYYNWAGTISVPAPCQYAHKLAYLTGTSLHREAHFSLCESLYFL</sequence>
<evidence type="ECO:0000259" key="10">
    <source>
        <dbReference type="PROSITE" id="PS50822"/>
    </source>
</evidence>
<dbReference type="InterPro" id="IPR012337">
    <property type="entry name" value="RNaseH-like_sf"/>
</dbReference>
<dbReference type="SUPFAM" id="SSF53098">
    <property type="entry name" value="Ribonuclease H-like"/>
    <property type="match status" value="1"/>
</dbReference>
<dbReference type="SUPFAM" id="SSF101690">
    <property type="entry name" value="PAZ domain"/>
    <property type="match status" value="1"/>
</dbReference>
<keyword evidence="4" id="KW-0221">Differentiation</keyword>
<proteinExistence type="inferred from homology"/>
<dbReference type="PROSITE" id="PS50821">
    <property type="entry name" value="PAZ"/>
    <property type="match status" value="1"/>
</dbReference>
<name>A0A443SD11_9ACAR</name>
<evidence type="ECO:0000256" key="3">
    <source>
        <dbReference type="ARBA" id="ARBA00022490"/>
    </source>
</evidence>
<gene>
    <name evidence="11" type="ORF">B4U80_03192</name>
</gene>
<keyword evidence="5" id="KW-0694">RNA-binding</keyword>
<dbReference type="GO" id="GO:0005737">
    <property type="term" value="C:cytoplasm"/>
    <property type="evidence" value="ECO:0007669"/>
    <property type="project" value="UniProtKB-SubCell"/>
</dbReference>
<evidence type="ECO:0000313" key="12">
    <source>
        <dbReference type="Proteomes" id="UP000288716"/>
    </source>
</evidence>
<reference evidence="11 12" key="1">
    <citation type="journal article" date="2018" name="Gigascience">
        <title>Genomes of trombidid mites reveal novel predicted allergens and laterally-transferred genes associated with secondary metabolism.</title>
        <authorList>
            <person name="Dong X."/>
            <person name="Chaisiri K."/>
            <person name="Xia D."/>
            <person name="Armstrong S.D."/>
            <person name="Fang Y."/>
            <person name="Donnelly M.J."/>
            <person name="Kadowaki T."/>
            <person name="McGarry J.W."/>
            <person name="Darby A.C."/>
            <person name="Makepeace B.L."/>
        </authorList>
    </citation>
    <scope>NUCLEOTIDE SEQUENCE [LARGE SCALE GENOMIC DNA]</scope>
    <source>
        <strain evidence="11">UoL-UT</strain>
    </source>
</reference>
<protein>
    <submittedName>
        <fullName evidence="11">Piwi-like protein 1</fullName>
    </submittedName>
</protein>
<feature type="domain" description="PAZ" evidence="9">
    <location>
        <begin position="250"/>
        <end position="355"/>
    </location>
</feature>
<keyword evidence="12" id="KW-1185">Reference proteome</keyword>
<dbReference type="GO" id="GO:0140965">
    <property type="term" value="P:secondary piRNA processing"/>
    <property type="evidence" value="ECO:0007669"/>
    <property type="project" value="UniProtKB-ARBA"/>
</dbReference>
<dbReference type="OrthoDB" id="445936at2759"/>
<keyword evidence="6" id="KW-0943">RNA-mediated gene silencing</keyword>
<dbReference type="PANTHER" id="PTHR22891">
    <property type="entry name" value="EUKARYOTIC TRANSLATION INITIATION FACTOR 2C"/>
    <property type="match status" value="1"/>
</dbReference>
<evidence type="ECO:0000256" key="1">
    <source>
        <dbReference type="ARBA" id="ARBA00004496"/>
    </source>
</evidence>
<dbReference type="Proteomes" id="UP000288716">
    <property type="component" value="Unassembled WGS sequence"/>
</dbReference>
<keyword evidence="2" id="KW-0217">Developmental protein</keyword>
<dbReference type="CDD" id="cd02845">
    <property type="entry name" value="PAZ_piwi_like"/>
    <property type="match status" value="1"/>
</dbReference>
<evidence type="ECO:0000259" key="9">
    <source>
        <dbReference type="PROSITE" id="PS50821"/>
    </source>
</evidence>
<dbReference type="Gene3D" id="2.170.260.10">
    <property type="entry name" value="paz domain"/>
    <property type="match status" value="1"/>
</dbReference>
<dbReference type="SMART" id="SM00950">
    <property type="entry name" value="Piwi"/>
    <property type="match status" value="1"/>
</dbReference>
<dbReference type="PROSITE" id="PS50822">
    <property type="entry name" value="PIWI"/>
    <property type="match status" value="1"/>
</dbReference>
<evidence type="ECO:0000313" key="11">
    <source>
        <dbReference type="EMBL" id="RWS25412.1"/>
    </source>
</evidence>
<evidence type="ECO:0000256" key="4">
    <source>
        <dbReference type="ARBA" id="ARBA00022782"/>
    </source>
</evidence>
<dbReference type="Gene3D" id="3.30.420.10">
    <property type="entry name" value="Ribonuclease H-like superfamily/Ribonuclease H"/>
    <property type="match status" value="1"/>
</dbReference>
<dbReference type="Pfam" id="PF02171">
    <property type="entry name" value="Piwi"/>
    <property type="match status" value="1"/>
</dbReference>
<comment type="subcellular location">
    <subcellularLocation>
        <location evidence="1">Cytoplasm</location>
    </subcellularLocation>
</comment>
<evidence type="ECO:0000256" key="7">
    <source>
        <dbReference type="ARBA" id="ARBA00038291"/>
    </source>
</evidence>
<dbReference type="InterPro" id="IPR036397">
    <property type="entry name" value="RNaseH_sf"/>
</dbReference>
<comment type="caution">
    <text evidence="11">The sequence shown here is derived from an EMBL/GenBank/DDBJ whole genome shotgun (WGS) entry which is preliminary data.</text>
</comment>
<dbReference type="Pfam" id="PF23278">
    <property type="entry name" value="Piwi_N"/>
    <property type="match status" value="1"/>
</dbReference>
<feature type="compositionally biased region" description="Low complexity" evidence="8">
    <location>
        <begin position="15"/>
        <end position="33"/>
    </location>
</feature>
<feature type="region of interest" description="Disordered" evidence="8">
    <location>
        <begin position="1"/>
        <end position="42"/>
    </location>
</feature>